<dbReference type="OrthoDB" id="9808428at2"/>
<dbReference type="RefSeq" id="WP_138366607.1">
    <property type="nucleotide sequence ID" value="NZ_VCEJ01000004.1"/>
</dbReference>
<dbReference type="SUPFAM" id="SSF52980">
    <property type="entry name" value="Restriction endonuclease-like"/>
    <property type="match status" value="1"/>
</dbReference>
<accession>A0A5R9KY47</accession>
<dbReference type="CDD" id="cd06260">
    <property type="entry name" value="DUF820-like"/>
    <property type="match status" value="1"/>
</dbReference>
<dbReference type="InterPro" id="IPR008538">
    <property type="entry name" value="Uma2"/>
</dbReference>
<keyword evidence="2" id="KW-0540">Nuclease</keyword>
<keyword evidence="2" id="KW-0255">Endonuclease</keyword>
<feature type="domain" description="Putative restriction endonuclease" evidence="1">
    <location>
        <begin position="16"/>
        <end position="167"/>
    </location>
</feature>
<protein>
    <submittedName>
        <fullName evidence="2">Uma2 family endonuclease</fullName>
    </submittedName>
</protein>
<name>A0A5R9KY47_9BACT</name>
<keyword evidence="3" id="KW-1185">Reference proteome</keyword>
<dbReference type="InterPro" id="IPR012296">
    <property type="entry name" value="Nuclease_put_TT1808"/>
</dbReference>
<dbReference type="Proteomes" id="UP000306402">
    <property type="component" value="Unassembled WGS sequence"/>
</dbReference>
<dbReference type="EMBL" id="VCEJ01000004">
    <property type="protein sequence ID" value="TLV01236.1"/>
    <property type="molecule type" value="Genomic_DNA"/>
</dbReference>
<comment type="caution">
    <text evidence="2">The sequence shown here is derived from an EMBL/GenBank/DDBJ whole genome shotgun (WGS) entry which is preliminary data.</text>
</comment>
<dbReference type="PANTHER" id="PTHR34107">
    <property type="entry name" value="SLL0198 PROTEIN-RELATED"/>
    <property type="match status" value="1"/>
</dbReference>
<proteinExistence type="predicted"/>
<dbReference type="InterPro" id="IPR011335">
    <property type="entry name" value="Restrct_endonuc-II-like"/>
</dbReference>
<dbReference type="Gene3D" id="3.90.1570.10">
    <property type="entry name" value="tt1808, chain A"/>
    <property type="match status" value="1"/>
</dbReference>
<evidence type="ECO:0000259" key="1">
    <source>
        <dbReference type="Pfam" id="PF05685"/>
    </source>
</evidence>
<dbReference type="PANTHER" id="PTHR34107:SF4">
    <property type="entry name" value="SLL1222 PROTEIN"/>
    <property type="match status" value="1"/>
</dbReference>
<evidence type="ECO:0000313" key="3">
    <source>
        <dbReference type="Proteomes" id="UP000306402"/>
    </source>
</evidence>
<organism evidence="2 3">
    <name type="scientific">Dyadobacter luticola</name>
    <dbReference type="NCBI Taxonomy" id="1979387"/>
    <lineage>
        <taxon>Bacteria</taxon>
        <taxon>Pseudomonadati</taxon>
        <taxon>Bacteroidota</taxon>
        <taxon>Cytophagia</taxon>
        <taxon>Cytophagales</taxon>
        <taxon>Spirosomataceae</taxon>
        <taxon>Dyadobacter</taxon>
    </lineage>
</organism>
<dbReference type="Pfam" id="PF05685">
    <property type="entry name" value="Uma2"/>
    <property type="match status" value="1"/>
</dbReference>
<dbReference type="GO" id="GO:0004519">
    <property type="term" value="F:endonuclease activity"/>
    <property type="evidence" value="ECO:0007669"/>
    <property type="project" value="UniProtKB-KW"/>
</dbReference>
<keyword evidence="2" id="KW-0378">Hydrolase</keyword>
<gene>
    <name evidence="2" type="ORF">FEN17_17460</name>
</gene>
<evidence type="ECO:0000313" key="2">
    <source>
        <dbReference type="EMBL" id="TLV01236.1"/>
    </source>
</evidence>
<dbReference type="AlphaFoldDB" id="A0A5R9KY47"/>
<sequence>MKTMEATITYNPDLTQIINGEEVMSPSPFIPHQRVQIRLLRFLGNHVEPDNLGELFVAPLDVIFEEGFNVLQPDIIFISRENQDIMKEWIRGVPDLVVEIVSKSSVKMDTVIKKEIYERYGVPECWIVFPDKTKIEIFELVNGKYQLSGSYQGNQEVSSPALPGLHFKASAIF</sequence>
<reference evidence="2 3" key="1">
    <citation type="submission" date="2019-05" db="EMBL/GenBank/DDBJ databases">
        <authorList>
            <person name="Qu J.-H."/>
        </authorList>
    </citation>
    <scope>NUCLEOTIDE SEQUENCE [LARGE SCALE GENOMIC DNA]</scope>
    <source>
        <strain evidence="2 3">T17</strain>
    </source>
</reference>